<dbReference type="CDD" id="cd02997">
    <property type="entry name" value="PDI_a_PDIR"/>
    <property type="match status" value="1"/>
</dbReference>
<dbReference type="GO" id="GO:0003756">
    <property type="term" value="F:protein disulfide isomerase activity"/>
    <property type="evidence" value="ECO:0007669"/>
    <property type="project" value="InterPro"/>
</dbReference>
<dbReference type="Pfam" id="PF00085">
    <property type="entry name" value="Thioredoxin"/>
    <property type="match status" value="4"/>
</dbReference>
<dbReference type="GO" id="GO:0005783">
    <property type="term" value="C:endoplasmic reticulum"/>
    <property type="evidence" value="ECO:0007669"/>
    <property type="project" value="TreeGrafter"/>
</dbReference>
<dbReference type="Gene3D" id="3.40.30.10">
    <property type="entry name" value="Glutaredoxin"/>
    <property type="match status" value="5"/>
</dbReference>
<dbReference type="CDD" id="cd02961">
    <property type="entry name" value="PDI_a_family"/>
    <property type="match status" value="1"/>
</dbReference>
<evidence type="ECO:0000313" key="5">
    <source>
        <dbReference type="EMBL" id="CAD7246341.1"/>
    </source>
</evidence>
<feature type="domain" description="Thioredoxin" evidence="4">
    <location>
        <begin position="533"/>
        <end position="662"/>
    </location>
</feature>
<feature type="region of interest" description="Disordered" evidence="2">
    <location>
        <begin position="374"/>
        <end position="393"/>
    </location>
</feature>
<keyword evidence="6" id="KW-1185">Reference proteome</keyword>
<evidence type="ECO:0000256" key="2">
    <source>
        <dbReference type="SAM" id="MobiDB-lite"/>
    </source>
</evidence>
<gene>
    <name evidence="5" type="ORF">DSTB1V02_LOCUS6191</name>
</gene>
<organism evidence="5">
    <name type="scientific">Darwinula stevensoni</name>
    <dbReference type="NCBI Taxonomy" id="69355"/>
    <lineage>
        <taxon>Eukaryota</taxon>
        <taxon>Metazoa</taxon>
        <taxon>Ecdysozoa</taxon>
        <taxon>Arthropoda</taxon>
        <taxon>Crustacea</taxon>
        <taxon>Oligostraca</taxon>
        <taxon>Ostracoda</taxon>
        <taxon>Podocopa</taxon>
        <taxon>Podocopida</taxon>
        <taxon>Darwinulocopina</taxon>
        <taxon>Darwinuloidea</taxon>
        <taxon>Darwinulidae</taxon>
        <taxon>Darwinula</taxon>
    </lineage>
</organism>
<feature type="chain" id="PRO_5036209169" description="Thioredoxin domain-containing protein" evidence="3">
    <location>
        <begin position="24"/>
        <end position="668"/>
    </location>
</feature>
<sequence>MLRRSSLVWIFVVGLHVLSMVVAGPSKGNVEEVNDIKELKKILRTKKNILILFSKSSKDAQGVLKICEEVAETIYGSGSILHIDCGKAEVKKLCKKLKAEPDSILLKHFKDGEYHKDYDRQLTTSSMIQFMRDPTGDRPWEEESSAKDIKHLHNSQALTKVLEKEGKQKGVMVMFYAPWCGFCKKMKPDFAAAASELKGEAIMAAMDVTRPENSQASKLYNITAFPTLIYFEEGKRKLDYEGENRRDALVSFMRDPRPPPAKEPEPEWSETPSDVIHLSDSTFDPFIQSQTSVLVMFYAPWCGHCKRMKPQYVEAAKQLKEENISGHLAAVDATKEKELAKRFEIKGYPSVRYFQNGSLKWDVNVREKEGLVNFMKDPKEPPPPPPPEAPWKDTPSEVIHLDAENFRTTLRRKKHALVMFYAPCLFLSYSRVPLHMHIVSNWSNLSLSLSGCGHCKAAKPEFVAAAEHFKDDPKVTDSHCTYDVQGYPTLKYFHYFDKDSNDYSGERKVDAFVSFMLNHLGVGNGKVESSQHSSEEAVDPSSEWTDLPGSQYLTHLNQKTFDSYIQSQDVTLVMFYAPWCGFCKKMKGDYAKAAQIMAEEHGLQKIALATVDGTAETSLNQRFEIKGYPTLKLFKKGTFVSDYRGGRTAGEISAFILDAAKQEQRDEL</sequence>
<evidence type="ECO:0000313" key="6">
    <source>
        <dbReference type="Proteomes" id="UP000677054"/>
    </source>
</evidence>
<accession>A0A7R8XAL1</accession>
<dbReference type="InterPro" id="IPR051063">
    <property type="entry name" value="PDI"/>
</dbReference>
<feature type="signal peptide" evidence="3">
    <location>
        <begin position="1"/>
        <end position="23"/>
    </location>
</feature>
<dbReference type="Proteomes" id="UP000677054">
    <property type="component" value="Unassembled WGS sequence"/>
</dbReference>
<dbReference type="InterPro" id="IPR013766">
    <property type="entry name" value="Thioredoxin_domain"/>
</dbReference>
<dbReference type="PROSITE" id="PS00194">
    <property type="entry name" value="THIOREDOXIN_1"/>
    <property type="match status" value="1"/>
</dbReference>
<evidence type="ECO:0000259" key="4">
    <source>
        <dbReference type="PROSITE" id="PS51352"/>
    </source>
</evidence>
<dbReference type="InterPro" id="IPR017937">
    <property type="entry name" value="Thioredoxin_CS"/>
</dbReference>
<feature type="domain" description="Thioredoxin" evidence="4">
    <location>
        <begin position="259"/>
        <end position="380"/>
    </location>
</feature>
<dbReference type="EMBL" id="CAJPEV010001106">
    <property type="protein sequence ID" value="CAG0890766.1"/>
    <property type="molecule type" value="Genomic_DNA"/>
</dbReference>
<dbReference type="AlphaFoldDB" id="A0A7R8XAL1"/>
<dbReference type="PANTHER" id="PTHR45672">
    <property type="entry name" value="PROTEIN DISULFIDE-ISOMERASE C17H9.14C-RELATED"/>
    <property type="match status" value="1"/>
</dbReference>
<evidence type="ECO:0000256" key="3">
    <source>
        <dbReference type="SAM" id="SignalP"/>
    </source>
</evidence>
<dbReference type="InterPro" id="IPR036249">
    <property type="entry name" value="Thioredoxin-like_sf"/>
</dbReference>
<feature type="region of interest" description="Disordered" evidence="2">
    <location>
        <begin position="252"/>
        <end position="272"/>
    </location>
</feature>
<reference evidence="5" key="1">
    <citation type="submission" date="2020-11" db="EMBL/GenBank/DDBJ databases">
        <authorList>
            <person name="Tran Van P."/>
        </authorList>
    </citation>
    <scope>NUCLEOTIDE SEQUENCE</scope>
</reference>
<feature type="compositionally biased region" description="Basic and acidic residues" evidence="2">
    <location>
        <begin position="252"/>
        <end position="265"/>
    </location>
</feature>
<protein>
    <recommendedName>
        <fullName evidence="4">Thioredoxin domain-containing protein</fullName>
    </recommendedName>
</protein>
<comment type="similarity">
    <text evidence="1">Belongs to the protein disulfide isomerase family.</text>
</comment>
<dbReference type="PRINTS" id="PR00421">
    <property type="entry name" value="THIOREDOXIN"/>
</dbReference>
<dbReference type="PANTHER" id="PTHR45672:SF2">
    <property type="entry name" value="PROTEIN DISULFIDE-ISOMERASE A5"/>
    <property type="match status" value="1"/>
</dbReference>
<dbReference type="SUPFAM" id="SSF52833">
    <property type="entry name" value="Thioredoxin-like"/>
    <property type="match status" value="4"/>
</dbReference>
<proteinExistence type="inferred from homology"/>
<dbReference type="PROSITE" id="PS51352">
    <property type="entry name" value="THIOREDOXIN_2"/>
    <property type="match status" value="3"/>
</dbReference>
<dbReference type="InterPro" id="IPR046374">
    <property type="entry name" value="PDI_a_PDIR"/>
</dbReference>
<dbReference type="EMBL" id="LR900623">
    <property type="protein sequence ID" value="CAD7246341.1"/>
    <property type="molecule type" value="Genomic_DNA"/>
</dbReference>
<dbReference type="OrthoDB" id="10264505at2759"/>
<evidence type="ECO:0000256" key="1">
    <source>
        <dbReference type="ARBA" id="ARBA00006347"/>
    </source>
</evidence>
<keyword evidence="3" id="KW-0732">Signal</keyword>
<dbReference type="GO" id="GO:0006457">
    <property type="term" value="P:protein folding"/>
    <property type="evidence" value="ECO:0007669"/>
    <property type="project" value="TreeGrafter"/>
</dbReference>
<name>A0A7R8XAL1_9CRUS</name>
<feature type="domain" description="Thioredoxin" evidence="4">
    <location>
        <begin position="94"/>
        <end position="258"/>
    </location>
</feature>